<keyword evidence="1" id="KW-0808">Transferase</keyword>
<dbReference type="InterPro" id="IPR000477">
    <property type="entry name" value="RT_dom"/>
</dbReference>
<accession>A0A7J6PHG7</accession>
<dbReference type="InterPro" id="IPR043502">
    <property type="entry name" value="DNA/RNA_pol_sf"/>
</dbReference>
<feature type="compositionally biased region" description="Acidic residues" evidence="6">
    <location>
        <begin position="33"/>
        <end position="58"/>
    </location>
</feature>
<feature type="compositionally biased region" description="Basic and acidic residues" evidence="6">
    <location>
        <begin position="110"/>
        <end position="126"/>
    </location>
</feature>
<evidence type="ECO:0000256" key="4">
    <source>
        <dbReference type="ARBA" id="ARBA00022759"/>
    </source>
</evidence>
<proteinExistence type="predicted"/>
<feature type="domain" description="Peptidase A2" evidence="7">
    <location>
        <begin position="571"/>
        <end position="654"/>
    </location>
</feature>
<feature type="compositionally biased region" description="Low complexity" evidence="6">
    <location>
        <begin position="134"/>
        <end position="149"/>
    </location>
</feature>
<evidence type="ECO:0000256" key="6">
    <source>
        <dbReference type="SAM" id="MobiDB-lite"/>
    </source>
</evidence>
<dbReference type="Pfam" id="PF17921">
    <property type="entry name" value="Integrase_H2C2"/>
    <property type="match status" value="1"/>
</dbReference>
<evidence type="ECO:0000313" key="10">
    <source>
        <dbReference type="Proteomes" id="UP000541610"/>
    </source>
</evidence>
<reference evidence="9 10" key="1">
    <citation type="submission" date="2020-04" db="EMBL/GenBank/DDBJ databases">
        <title>Perkinsus olseni comparative genomics.</title>
        <authorList>
            <person name="Bogema D.R."/>
        </authorList>
    </citation>
    <scope>NUCLEOTIDE SEQUENCE [LARGE SCALE GENOMIC DNA]</scope>
    <source>
        <strain evidence="9">00978-12</strain>
    </source>
</reference>
<dbReference type="Gene3D" id="3.10.10.10">
    <property type="entry name" value="HIV Type 1 Reverse Transcriptase, subunit A, domain 1"/>
    <property type="match status" value="1"/>
</dbReference>
<feature type="domain" description="Reverse transcriptase" evidence="8">
    <location>
        <begin position="762"/>
        <end position="975"/>
    </location>
</feature>
<dbReference type="InterPro" id="IPR041588">
    <property type="entry name" value="Integrase_H2C2"/>
</dbReference>
<dbReference type="Proteomes" id="UP000541610">
    <property type="component" value="Unassembled WGS sequence"/>
</dbReference>
<comment type="caution">
    <text evidence="9">The sequence shown here is derived from an EMBL/GenBank/DDBJ whole genome shotgun (WGS) entry which is preliminary data.</text>
</comment>
<keyword evidence="2" id="KW-0548">Nucleotidyltransferase</keyword>
<dbReference type="InterPro" id="IPR021109">
    <property type="entry name" value="Peptidase_aspartic_dom_sf"/>
</dbReference>
<evidence type="ECO:0000313" key="9">
    <source>
        <dbReference type="EMBL" id="KAF4695628.1"/>
    </source>
</evidence>
<dbReference type="InterPro" id="IPR050951">
    <property type="entry name" value="Retrovirus_Pol_polyprotein"/>
</dbReference>
<dbReference type="PROSITE" id="PS50878">
    <property type="entry name" value="RT_POL"/>
    <property type="match status" value="1"/>
</dbReference>
<keyword evidence="4" id="KW-0255">Endonuclease</keyword>
<feature type="compositionally biased region" description="Acidic residues" evidence="6">
    <location>
        <begin position="72"/>
        <end position="81"/>
    </location>
</feature>
<dbReference type="EMBL" id="JABANP010000019">
    <property type="protein sequence ID" value="KAF4695628.1"/>
    <property type="molecule type" value="Genomic_DNA"/>
</dbReference>
<dbReference type="Gene3D" id="1.10.340.70">
    <property type="match status" value="1"/>
</dbReference>
<sequence length="1857" mass="205614">MSSRAMRAARRADQHSDSEEESDSQEGDRREEQEGEVPAADEEHPEDDEHSDDDEHDDEREHPEGVGGQDEEHPEGDGVAEDPERPGGNRTPNVDLYDDPDAVDPVRPGGNRDLDAHSQDSERTVEPVRPGGNATPPLSTAPTTTNRTASTLTRVRTEYTRVIKEHMVQGSSLSGMLRVVSTPHLPPEMDNRLAKIYKTVNFGNAFMEALEKHVIELEEYYAFDVALVTCIILGIFGDERADPSDQARVNVAIDIYLSTPGDDVASVLAKVRSTGYPQAPTPTTEQETAALARLAATDMVAWESAWRGLFGLAVASITKGRVSMQTYQEAHREWQAVKQGDGSLDAYLCMERKKFKALSNVCGYLRANPPSASQRGVLILQNVRSDYAEAFSAYLRREQLDAADVEYLQVCEWLQQYDSLSAKKFPWEKSAETVAKTGGKDNEGYRAGYNKNNGYGKNSGGGNGGYAKGSGGGSTQGVGYLGAGSQSNSSMKGKGGAAIRPLAEASNVKVKCDHCKRFGHSKDKCWKLHPEQRPKTKDGDKAVKSFAERGGHLWGLLVTAYKATTRVVQDIYLAPDTGSGETLVPEAIAKSVGTKWTRLKRPRAIQGIGGQVYKLEWQVTLEVSIGGKRCRVSGLVFPQDFLEGVPTVLLGWKGIEDLEAVVSIPQSAFTSGLLGVTVPLILLTGEADRPAISAMALECRPLDESVIDKRLKTWSFPKVYAKRRKDCVPPRARPYPPKSREEANVTTWLVDYMLQDGIFEEVYPTKEATFHNVYFNPVFVVPKFKGPRPEGIIKSNVRDFYRLVLDARPSNAATSDFTPGSGWVDYTPGVMQALGKIDSSKPKYFMKMDIRQAFWCMEYATDDDMETQSLFGAVVTGPGGKMRYFLHRKLVMGWKHSSAWWFSGLVNLLETVVPELKDYLVPYVDDILVVASSPEECRRVFALVVYALEGAGLELPPSKRSSEPREFIDFLSLELSADGWRLSAKSVSDLADVLRSYPETVGSLRSALGVIKYCKTGFSTLKADVSLSALLAPFNDLLAKLPTDVRKSTKVSLTPALKRAWSDLFDYCHNRLHAWHGLGEILQEDMVWLLMTDTSPIATSATLWRVPRVQVPRVRELGDEAFQQDDFTGQLVFTSARKLTKAQSKWVNFDREMYGVIRGMAIVKDVVMGSYDWSKVGMDPQPVHLIVGNDNTTALGRLLAQGVTSTGSTIQRQRWTRWYGEIADLTHLIPLEYMHVPGRRNWLCDFFSRFTGELCGPVSTEAEEDSKLFLCMAICDQDDQEDVSRVERVNEDDDISLGGEVRGGLGLAPNEGEYPTSNDPSEMLGDLIKNNEALRSQLIQLYKADAVTEINKVRLCDVHATSLTGGVYSVGEDGLIYKLVCYRGEFRRVIVIPRGTLEESLIYWVDKSYVPSLRRDLVGLVHHVSGHGDVRAALKALRKYVWWPGMSGEVTRVIQACSSCWETKAGADLDTPPNPRAPTVERFDIVHSDFGHPPTGLAQASDPSYVAFLLLVCGGSGYVVSSPVVSEDAGSFVRVLAEKWICYFGVPKLCLIKMFMDRLSRALPWDYALTLATYYHNHAVGQGPMPGPAECALGVSRGPLHLFFGGLASSMDGKKVQTSGGSHLVEVIREICREHLDDAGYLRFERATRSGDSKSSPPLLPGTKVTWRRGNRVDSAVVIKAPDRGGEVPEAIHKYVHADPDAKTVWVRTHGGVEQRVPYRQLSVRAEEIEFRDQPMHGSPVTLAQLKAGEYAVANVNYGKKAPAFVIVRVEEKFKSDVDVQVYDMEPSTEVFRPLYTDRSHGHFRLQPERGFRLYRVRLPTSCFRSGSFGMTKRMKIPAEVMRRLSEIGVSLAPGGN</sequence>
<dbReference type="GO" id="GO:0004190">
    <property type="term" value="F:aspartic-type endopeptidase activity"/>
    <property type="evidence" value="ECO:0007669"/>
    <property type="project" value="InterPro"/>
</dbReference>
<dbReference type="PANTHER" id="PTHR37984:SF5">
    <property type="entry name" value="PROTEIN NYNRIN-LIKE"/>
    <property type="match status" value="1"/>
</dbReference>
<evidence type="ECO:0000256" key="2">
    <source>
        <dbReference type="ARBA" id="ARBA00022695"/>
    </source>
</evidence>
<evidence type="ECO:0000256" key="3">
    <source>
        <dbReference type="ARBA" id="ARBA00022722"/>
    </source>
</evidence>
<dbReference type="GO" id="GO:0004519">
    <property type="term" value="F:endonuclease activity"/>
    <property type="evidence" value="ECO:0007669"/>
    <property type="project" value="UniProtKB-KW"/>
</dbReference>
<organism evidence="9 10">
    <name type="scientific">Perkinsus olseni</name>
    <name type="common">Perkinsus atlanticus</name>
    <dbReference type="NCBI Taxonomy" id="32597"/>
    <lineage>
        <taxon>Eukaryota</taxon>
        <taxon>Sar</taxon>
        <taxon>Alveolata</taxon>
        <taxon>Perkinsozoa</taxon>
        <taxon>Perkinsea</taxon>
        <taxon>Perkinsida</taxon>
        <taxon>Perkinsidae</taxon>
        <taxon>Perkinsus</taxon>
    </lineage>
</organism>
<evidence type="ECO:0000259" key="7">
    <source>
        <dbReference type="PROSITE" id="PS50175"/>
    </source>
</evidence>
<name>A0A7J6PHG7_PEROL</name>
<dbReference type="InterPro" id="IPR001995">
    <property type="entry name" value="Peptidase_A2_cat"/>
</dbReference>
<dbReference type="Gene3D" id="3.30.70.270">
    <property type="match status" value="1"/>
</dbReference>
<dbReference type="Pfam" id="PF00078">
    <property type="entry name" value="RVT_1"/>
    <property type="match status" value="1"/>
</dbReference>
<dbReference type="SUPFAM" id="SSF56672">
    <property type="entry name" value="DNA/RNA polymerases"/>
    <property type="match status" value="1"/>
</dbReference>
<dbReference type="GO" id="GO:0006508">
    <property type="term" value="P:proteolysis"/>
    <property type="evidence" value="ECO:0007669"/>
    <property type="project" value="InterPro"/>
</dbReference>
<evidence type="ECO:0000256" key="5">
    <source>
        <dbReference type="ARBA" id="ARBA00022801"/>
    </source>
</evidence>
<gene>
    <name evidence="9" type="ORF">FOZ60_004125</name>
</gene>
<evidence type="ECO:0000256" key="1">
    <source>
        <dbReference type="ARBA" id="ARBA00022679"/>
    </source>
</evidence>
<protein>
    <submittedName>
        <fullName evidence="9">Uncharacterized protein</fullName>
    </submittedName>
</protein>
<dbReference type="PANTHER" id="PTHR37984">
    <property type="entry name" value="PROTEIN CBG26694"/>
    <property type="match status" value="1"/>
</dbReference>
<dbReference type="OrthoDB" id="1738167at2759"/>
<dbReference type="InterPro" id="IPR043128">
    <property type="entry name" value="Rev_trsase/Diguanyl_cyclase"/>
</dbReference>
<dbReference type="GO" id="GO:0016779">
    <property type="term" value="F:nucleotidyltransferase activity"/>
    <property type="evidence" value="ECO:0007669"/>
    <property type="project" value="UniProtKB-KW"/>
</dbReference>
<keyword evidence="5" id="KW-0378">Hydrolase</keyword>
<feature type="region of interest" description="Disordered" evidence="6">
    <location>
        <begin position="1"/>
        <end position="149"/>
    </location>
</feature>
<dbReference type="Gene3D" id="2.40.70.10">
    <property type="entry name" value="Acid Proteases"/>
    <property type="match status" value="1"/>
</dbReference>
<keyword evidence="3" id="KW-0540">Nuclease</keyword>
<evidence type="ECO:0000259" key="8">
    <source>
        <dbReference type="PROSITE" id="PS50878"/>
    </source>
</evidence>
<dbReference type="PROSITE" id="PS50175">
    <property type="entry name" value="ASP_PROT_RETROV"/>
    <property type="match status" value="1"/>
</dbReference>